<dbReference type="PANTHER" id="PTHR12129">
    <property type="entry name" value="HEPARAN SULFATE 2-O-SULFOTRANSFERASE"/>
    <property type="match status" value="1"/>
</dbReference>
<evidence type="ECO:0000313" key="14">
    <source>
        <dbReference type="EMBL" id="KAE9524436.1"/>
    </source>
</evidence>
<comment type="caution">
    <text evidence="14">The sequence shown here is derived from an EMBL/GenBank/DDBJ whole genome shotgun (WGS) entry which is preliminary data.</text>
</comment>
<keyword evidence="9 13" id="KW-0472">Membrane</keyword>
<sequence>MFFRVRHQKMVHVYLVVLVILGMLVVLGAMIAYHALLREQNFQIEAAVAKLVNGNSKYQHFDSSASQNRQNSVMILEEQKPLVIYNRVPKTGSTSFVNVAYDLHSHNAFRVLHVNVTGNSHLLSIYDQYRFVDNTTRWTRPAFYHGHFAYIDFEKYGYKRPYYVQLLRKPLDRLVSYYYFLRYGDDYRPHLVRKKHMDSSTTFDECVERGGSDCQANLLWLQIPFLCGQSADCWYIIMPNMIPGSEWALQQAKRNVLEKYTLVGITEQMGEYLQMLELVIPGGMFRNASEHFKHSSKSHLRKTAKKYPVSRKTIQKFHESTVWQMENELYAFVTREFAFAYAKQFPNVSSGLAGTKKKNVKISDLSPPNFRYEKIYPKPSQQKKKKSTAHVQ</sequence>
<proteinExistence type="inferred from homology"/>
<feature type="transmembrane region" description="Helical" evidence="13">
    <location>
        <begin position="12"/>
        <end position="36"/>
    </location>
</feature>
<evidence type="ECO:0000256" key="13">
    <source>
        <dbReference type="SAM" id="Phobius"/>
    </source>
</evidence>
<dbReference type="InterPro" id="IPR007734">
    <property type="entry name" value="Heparan_SO4_2-O-STrfase"/>
</dbReference>
<evidence type="ECO:0000256" key="2">
    <source>
        <dbReference type="ARBA" id="ARBA00010569"/>
    </source>
</evidence>
<feature type="compositionally biased region" description="Basic residues" evidence="12">
    <location>
        <begin position="381"/>
        <end position="392"/>
    </location>
</feature>
<reference evidence="14 15" key="1">
    <citation type="submission" date="2019-08" db="EMBL/GenBank/DDBJ databases">
        <title>The genome of the soybean aphid Biotype 1, its phylome, world population structure and adaptation to the North American continent.</title>
        <authorList>
            <person name="Giordano R."/>
            <person name="Donthu R.K."/>
            <person name="Hernandez A.G."/>
            <person name="Wright C.L."/>
            <person name="Zimin A.V."/>
        </authorList>
    </citation>
    <scope>NUCLEOTIDE SEQUENCE [LARGE SCALE GENOMIC DNA]</scope>
    <source>
        <tissue evidence="14">Whole aphids</tissue>
    </source>
</reference>
<dbReference type="SUPFAM" id="SSF52540">
    <property type="entry name" value="P-loop containing nucleoside triphosphate hydrolases"/>
    <property type="match status" value="1"/>
</dbReference>
<evidence type="ECO:0000256" key="9">
    <source>
        <dbReference type="ARBA" id="ARBA00023136"/>
    </source>
</evidence>
<keyword evidence="4" id="KW-0808">Transferase</keyword>
<evidence type="ECO:0000256" key="8">
    <source>
        <dbReference type="ARBA" id="ARBA00023034"/>
    </source>
</evidence>
<evidence type="ECO:0000256" key="1">
    <source>
        <dbReference type="ARBA" id="ARBA00004323"/>
    </source>
</evidence>
<organism evidence="14 15">
    <name type="scientific">Aphis glycines</name>
    <name type="common">Soybean aphid</name>
    <dbReference type="NCBI Taxonomy" id="307491"/>
    <lineage>
        <taxon>Eukaryota</taxon>
        <taxon>Metazoa</taxon>
        <taxon>Ecdysozoa</taxon>
        <taxon>Arthropoda</taxon>
        <taxon>Hexapoda</taxon>
        <taxon>Insecta</taxon>
        <taxon>Pterygota</taxon>
        <taxon>Neoptera</taxon>
        <taxon>Paraneoptera</taxon>
        <taxon>Hemiptera</taxon>
        <taxon>Sternorrhyncha</taxon>
        <taxon>Aphidomorpha</taxon>
        <taxon>Aphidoidea</taxon>
        <taxon>Aphididae</taxon>
        <taxon>Aphidini</taxon>
        <taxon>Aphis</taxon>
        <taxon>Aphis</taxon>
    </lineage>
</organism>
<evidence type="ECO:0000256" key="5">
    <source>
        <dbReference type="ARBA" id="ARBA00022692"/>
    </source>
</evidence>
<dbReference type="AlphaFoldDB" id="A0A6G0T1C3"/>
<dbReference type="OrthoDB" id="10019582at2759"/>
<evidence type="ECO:0000313" key="15">
    <source>
        <dbReference type="Proteomes" id="UP000475862"/>
    </source>
</evidence>
<dbReference type="InterPro" id="IPR005331">
    <property type="entry name" value="Sulfotransferase"/>
</dbReference>
<dbReference type="GO" id="GO:0000139">
    <property type="term" value="C:Golgi membrane"/>
    <property type="evidence" value="ECO:0007669"/>
    <property type="project" value="UniProtKB-SubCell"/>
</dbReference>
<name>A0A6G0T1C3_APHGL</name>
<dbReference type="Gene3D" id="3.40.50.300">
    <property type="entry name" value="P-loop containing nucleotide triphosphate hydrolases"/>
    <property type="match status" value="1"/>
</dbReference>
<dbReference type="PANTHER" id="PTHR12129:SF17">
    <property type="entry name" value="HEPARAN SULFATE 2-O-SULFOTRANSFERASE 1"/>
    <property type="match status" value="1"/>
</dbReference>
<evidence type="ECO:0000256" key="4">
    <source>
        <dbReference type="ARBA" id="ARBA00022679"/>
    </source>
</evidence>
<feature type="region of interest" description="Disordered" evidence="12">
    <location>
        <begin position="363"/>
        <end position="392"/>
    </location>
</feature>
<evidence type="ECO:0008006" key="16">
    <source>
        <dbReference type="Google" id="ProtNLM"/>
    </source>
</evidence>
<evidence type="ECO:0000256" key="6">
    <source>
        <dbReference type="ARBA" id="ARBA00022968"/>
    </source>
</evidence>
<comment type="subcellular location">
    <subcellularLocation>
        <location evidence="1">Golgi apparatus membrane</location>
        <topology evidence="1">Single-pass type II membrane protein</topology>
    </subcellularLocation>
</comment>
<evidence type="ECO:0000256" key="3">
    <source>
        <dbReference type="ARBA" id="ARBA00011233"/>
    </source>
</evidence>
<keyword evidence="8" id="KW-0333">Golgi apparatus</keyword>
<keyword evidence="7 13" id="KW-1133">Transmembrane helix</keyword>
<evidence type="ECO:0000256" key="12">
    <source>
        <dbReference type="SAM" id="MobiDB-lite"/>
    </source>
</evidence>
<keyword evidence="5 13" id="KW-0812">Transmembrane</keyword>
<evidence type="ECO:0000256" key="10">
    <source>
        <dbReference type="ARBA" id="ARBA00023157"/>
    </source>
</evidence>
<dbReference type="GO" id="GO:0004394">
    <property type="term" value="F:heparan sulfate 2-sulfotransferase activity"/>
    <property type="evidence" value="ECO:0007669"/>
    <property type="project" value="TreeGrafter"/>
</dbReference>
<keyword evidence="6" id="KW-0735">Signal-anchor</keyword>
<keyword evidence="15" id="KW-1185">Reference proteome</keyword>
<dbReference type="GO" id="GO:0015012">
    <property type="term" value="P:heparan sulfate proteoglycan biosynthetic process"/>
    <property type="evidence" value="ECO:0007669"/>
    <property type="project" value="UniProtKB-ARBA"/>
</dbReference>
<keyword evidence="11" id="KW-0325">Glycoprotein</keyword>
<keyword evidence="10" id="KW-1015">Disulfide bond</keyword>
<accession>A0A6G0T1C3</accession>
<gene>
    <name evidence="14" type="ORF">AGLY_015157</name>
</gene>
<protein>
    <recommendedName>
        <fullName evidence="16">Sulfotransferase domain-containing protein</fullName>
    </recommendedName>
</protein>
<comment type="subunit">
    <text evidence="3">Homotrimer.</text>
</comment>
<dbReference type="Pfam" id="PF03567">
    <property type="entry name" value="Sulfotransfer_2"/>
    <property type="match status" value="1"/>
</dbReference>
<evidence type="ECO:0000256" key="7">
    <source>
        <dbReference type="ARBA" id="ARBA00022989"/>
    </source>
</evidence>
<dbReference type="Proteomes" id="UP000475862">
    <property type="component" value="Unassembled WGS sequence"/>
</dbReference>
<comment type="similarity">
    <text evidence="2">Belongs to the sulfotransferase 3 family.</text>
</comment>
<dbReference type="InterPro" id="IPR027417">
    <property type="entry name" value="P-loop_NTPase"/>
</dbReference>
<dbReference type="EMBL" id="VYZN01000068">
    <property type="protein sequence ID" value="KAE9524436.1"/>
    <property type="molecule type" value="Genomic_DNA"/>
</dbReference>
<dbReference type="FunFam" id="3.40.50.300:FF:001418">
    <property type="entry name" value="Heparan sulfate 2-o-sulfotransferase"/>
    <property type="match status" value="1"/>
</dbReference>
<evidence type="ECO:0000256" key="11">
    <source>
        <dbReference type="ARBA" id="ARBA00023180"/>
    </source>
</evidence>